<sequence length="296" mass="33976">MATCMAPPWPSQRRSGCSERHSALLRMRERRAVRDAENSVSLEQLPKAPVSARTPRGELPVVPSPAKKSSRESETRPPSMADERYMPSRGLFAQTLRADRHFLQADDEIRVSRVRGPAEVRAARERPSSSADRRKEEEALSGEAKGADFRTLHEMIAKGIIESETGASKMEATLKADDDEEELRRHRELVRRQRAEAEEARQKEREQARMKRQKDWDEQQRRIRLEVERETQTERLESQPDSAKLRRCKEELAAVSRIQAVFRGHRSRRGQVTASPAVCPTLHAEPFQKPKVFDLE</sequence>
<name>A0ABP0Q0G0_9DINO</name>
<organism evidence="2 3">
    <name type="scientific">Durusdinium trenchii</name>
    <dbReference type="NCBI Taxonomy" id="1381693"/>
    <lineage>
        <taxon>Eukaryota</taxon>
        <taxon>Sar</taxon>
        <taxon>Alveolata</taxon>
        <taxon>Dinophyceae</taxon>
        <taxon>Suessiales</taxon>
        <taxon>Symbiodiniaceae</taxon>
        <taxon>Durusdinium</taxon>
    </lineage>
</organism>
<feature type="compositionally biased region" description="Basic and acidic residues" evidence="1">
    <location>
        <begin position="113"/>
        <end position="138"/>
    </location>
</feature>
<protein>
    <submittedName>
        <fullName evidence="2">Uncharacterized protein</fullName>
    </submittedName>
</protein>
<dbReference type="PROSITE" id="PS50096">
    <property type="entry name" value="IQ"/>
    <property type="match status" value="1"/>
</dbReference>
<feature type="compositionally biased region" description="Basic and acidic residues" evidence="1">
    <location>
        <begin position="69"/>
        <end position="86"/>
    </location>
</feature>
<comment type="caution">
    <text evidence="2">The sequence shown here is derived from an EMBL/GenBank/DDBJ whole genome shotgun (WGS) entry which is preliminary data.</text>
</comment>
<feature type="region of interest" description="Disordered" evidence="1">
    <location>
        <begin position="29"/>
        <end position="88"/>
    </location>
</feature>
<gene>
    <name evidence="2" type="ORF">SCF082_LOCUS38890</name>
</gene>
<dbReference type="EMBL" id="CAXAMM010038884">
    <property type="protein sequence ID" value="CAK9081760.1"/>
    <property type="molecule type" value="Genomic_DNA"/>
</dbReference>
<proteinExistence type="predicted"/>
<feature type="region of interest" description="Disordered" evidence="1">
    <location>
        <begin position="113"/>
        <end position="146"/>
    </location>
</feature>
<keyword evidence="3" id="KW-1185">Reference proteome</keyword>
<evidence type="ECO:0000313" key="3">
    <source>
        <dbReference type="Proteomes" id="UP001642464"/>
    </source>
</evidence>
<feature type="region of interest" description="Disordered" evidence="1">
    <location>
        <begin position="1"/>
        <end position="20"/>
    </location>
</feature>
<accession>A0ABP0Q0G0</accession>
<evidence type="ECO:0000313" key="2">
    <source>
        <dbReference type="EMBL" id="CAK9081760.1"/>
    </source>
</evidence>
<dbReference type="Proteomes" id="UP001642464">
    <property type="component" value="Unassembled WGS sequence"/>
</dbReference>
<feature type="region of interest" description="Disordered" evidence="1">
    <location>
        <begin position="192"/>
        <end position="219"/>
    </location>
</feature>
<evidence type="ECO:0000256" key="1">
    <source>
        <dbReference type="SAM" id="MobiDB-lite"/>
    </source>
</evidence>
<reference evidence="2 3" key="1">
    <citation type="submission" date="2024-02" db="EMBL/GenBank/DDBJ databases">
        <authorList>
            <person name="Chen Y."/>
            <person name="Shah S."/>
            <person name="Dougan E. K."/>
            <person name="Thang M."/>
            <person name="Chan C."/>
        </authorList>
    </citation>
    <scope>NUCLEOTIDE SEQUENCE [LARGE SCALE GENOMIC DNA]</scope>
</reference>